<keyword evidence="2" id="KW-1185">Reference proteome</keyword>
<organism evidence="1 2">
    <name type="scientific">Ambrosiozyma monospora</name>
    <name type="common">Yeast</name>
    <name type="synonym">Endomycopsis monosporus</name>
    <dbReference type="NCBI Taxonomy" id="43982"/>
    <lineage>
        <taxon>Eukaryota</taxon>
        <taxon>Fungi</taxon>
        <taxon>Dikarya</taxon>
        <taxon>Ascomycota</taxon>
        <taxon>Saccharomycotina</taxon>
        <taxon>Pichiomycetes</taxon>
        <taxon>Pichiales</taxon>
        <taxon>Pichiaceae</taxon>
        <taxon>Ambrosiozyma</taxon>
    </lineage>
</organism>
<reference evidence="1" key="1">
    <citation type="submission" date="2023-04" db="EMBL/GenBank/DDBJ databases">
        <title>Ambrosiozyma monospora NBRC 10751.</title>
        <authorList>
            <person name="Ichikawa N."/>
            <person name="Sato H."/>
            <person name="Tonouchi N."/>
        </authorList>
    </citation>
    <scope>NUCLEOTIDE SEQUENCE</scope>
    <source>
        <strain evidence="1">NBRC 10751</strain>
    </source>
</reference>
<dbReference type="Proteomes" id="UP001165064">
    <property type="component" value="Unassembled WGS sequence"/>
</dbReference>
<sequence>MSQLSHPLSQMHNRNPGGLLSSPEKNDNLSSQLNPNPSQSLQNTESQGVSDRDPPQLILENAEKAEVSPVSPQVQPEAEDITMADADSNTVIPKQELSPPEKPAVKQEPLYMAIDLDQLEKSMQQDEEQLIGPQKAKLKREEKDVTNLKQAFQKAKSIRMKTEQESKYIEEETKPDIKISTFKVNFSADFAPSVYQGSDTMFSNPDWKNRVNYSTFKNTNKGDFNLVMDSTIQGIKMKKASEYKSDRDVNADEMEELIEQEDGIAELDQEFEVPSRKRGQSQTQPARRATQRRKTASRSSLFVGDSSDDDNEPVYGSTQRTRESHVPPTRYNNANSDDSSDDDMPVFKSRKRR</sequence>
<gene>
    <name evidence="1" type="ORF">Amon02_000182800</name>
</gene>
<evidence type="ECO:0000313" key="2">
    <source>
        <dbReference type="Proteomes" id="UP001165064"/>
    </source>
</evidence>
<evidence type="ECO:0000313" key="1">
    <source>
        <dbReference type="EMBL" id="GME74608.1"/>
    </source>
</evidence>
<dbReference type="EMBL" id="BSXS01000967">
    <property type="protein sequence ID" value="GME74608.1"/>
    <property type="molecule type" value="Genomic_DNA"/>
</dbReference>
<comment type="caution">
    <text evidence="1">The sequence shown here is derived from an EMBL/GenBank/DDBJ whole genome shotgun (WGS) entry which is preliminary data.</text>
</comment>
<accession>A0ACB5SVR8</accession>
<protein>
    <submittedName>
        <fullName evidence="1">Unnamed protein product</fullName>
    </submittedName>
</protein>
<name>A0ACB5SVR8_AMBMO</name>
<proteinExistence type="predicted"/>